<protein>
    <submittedName>
        <fullName evidence="1">Uncharacterized protein</fullName>
    </submittedName>
</protein>
<proteinExistence type="predicted"/>
<dbReference type="Proteomes" id="UP001165584">
    <property type="component" value="Unassembled WGS sequence"/>
</dbReference>
<gene>
    <name evidence="1" type="ORF">N1027_17895</name>
</gene>
<evidence type="ECO:0000313" key="1">
    <source>
        <dbReference type="EMBL" id="MCS5720008.1"/>
    </source>
</evidence>
<dbReference type="RefSeq" id="WP_259509697.1">
    <property type="nucleotide sequence ID" value="NZ_JANLCM010000002.1"/>
</dbReference>
<name>A0ABT2GUZ8_9MICO</name>
<keyword evidence="2" id="KW-1185">Reference proteome</keyword>
<dbReference type="EMBL" id="JANLCM010000002">
    <property type="protein sequence ID" value="MCS5720008.1"/>
    <property type="molecule type" value="Genomic_DNA"/>
</dbReference>
<sequence>MNASHPSDGVGGHVQIEARMRDHTVKRSIDLRIVPPGDLFIGHQSASGTWQLPVCADGRSLDALTATDRFSVTRMRFSDNKNQVWTTDDRAVLRSDR</sequence>
<organism evidence="1 2">
    <name type="scientific">Herbiconiux aconitum</name>
    <dbReference type="NCBI Taxonomy" id="2970913"/>
    <lineage>
        <taxon>Bacteria</taxon>
        <taxon>Bacillati</taxon>
        <taxon>Actinomycetota</taxon>
        <taxon>Actinomycetes</taxon>
        <taxon>Micrococcales</taxon>
        <taxon>Microbacteriaceae</taxon>
        <taxon>Herbiconiux</taxon>
    </lineage>
</organism>
<reference evidence="1" key="1">
    <citation type="submission" date="2022-08" db="EMBL/GenBank/DDBJ databases">
        <authorList>
            <person name="Deng Y."/>
            <person name="Han X.-F."/>
            <person name="Zhang Y.-Q."/>
        </authorList>
    </citation>
    <scope>NUCLEOTIDE SEQUENCE</scope>
    <source>
        <strain evidence="1">CPCC 205763</strain>
    </source>
</reference>
<evidence type="ECO:0000313" key="2">
    <source>
        <dbReference type="Proteomes" id="UP001165584"/>
    </source>
</evidence>
<accession>A0ABT2GUZ8</accession>
<comment type="caution">
    <text evidence="1">The sequence shown here is derived from an EMBL/GenBank/DDBJ whole genome shotgun (WGS) entry which is preliminary data.</text>
</comment>